<feature type="domain" description="FAD-binding" evidence="3">
    <location>
        <begin position="8"/>
        <end position="354"/>
    </location>
</feature>
<dbReference type="SUPFAM" id="SSF51905">
    <property type="entry name" value="FAD/NAD(P)-binding domain"/>
    <property type="match status" value="1"/>
</dbReference>
<dbReference type="Pfam" id="PF01494">
    <property type="entry name" value="FAD_binding_3"/>
    <property type="match status" value="1"/>
</dbReference>
<evidence type="ECO:0000259" key="3">
    <source>
        <dbReference type="Pfam" id="PF01494"/>
    </source>
</evidence>
<accession>A0A0G4HDV8</accession>
<evidence type="ECO:0000313" key="4">
    <source>
        <dbReference type="EMBL" id="CEM42025.1"/>
    </source>
</evidence>
<keyword evidence="1" id="KW-0560">Oxidoreductase</keyword>
<dbReference type="PANTHER" id="PTHR13789">
    <property type="entry name" value="MONOOXYGENASE"/>
    <property type="match status" value="1"/>
</dbReference>
<name>A0A0G4HDV8_9ALVE</name>
<dbReference type="EMBL" id="CDMZ01002361">
    <property type="protein sequence ID" value="CEM42025.1"/>
    <property type="molecule type" value="Genomic_DNA"/>
</dbReference>
<dbReference type="InterPro" id="IPR050493">
    <property type="entry name" value="FAD-dep_Monooxygenase_BioMet"/>
</dbReference>
<evidence type="ECO:0000256" key="2">
    <source>
        <dbReference type="ARBA" id="ARBA00023033"/>
    </source>
</evidence>
<protein>
    <recommendedName>
        <fullName evidence="3">FAD-binding domain-containing protein</fullName>
    </recommendedName>
</protein>
<reference evidence="4" key="1">
    <citation type="submission" date="2014-11" db="EMBL/GenBank/DDBJ databases">
        <authorList>
            <person name="Otto D Thomas"/>
            <person name="Naeem Raeece"/>
        </authorList>
    </citation>
    <scope>NUCLEOTIDE SEQUENCE</scope>
</reference>
<dbReference type="AlphaFoldDB" id="A0A0G4HDV8"/>
<dbReference type="InterPro" id="IPR002938">
    <property type="entry name" value="FAD-bd"/>
</dbReference>
<dbReference type="GO" id="GO:0004497">
    <property type="term" value="F:monooxygenase activity"/>
    <property type="evidence" value="ECO:0007669"/>
    <property type="project" value="UniProtKB-KW"/>
</dbReference>
<dbReference type="PRINTS" id="PR00420">
    <property type="entry name" value="RNGMNOXGNASE"/>
</dbReference>
<organism evidence="4">
    <name type="scientific">Chromera velia CCMP2878</name>
    <dbReference type="NCBI Taxonomy" id="1169474"/>
    <lineage>
        <taxon>Eukaryota</taxon>
        <taxon>Sar</taxon>
        <taxon>Alveolata</taxon>
        <taxon>Colpodellida</taxon>
        <taxon>Chromeraceae</taxon>
        <taxon>Chromera</taxon>
    </lineage>
</organism>
<dbReference type="Gene3D" id="3.50.50.60">
    <property type="entry name" value="FAD/NAD(P)-binding domain"/>
    <property type="match status" value="1"/>
</dbReference>
<proteinExistence type="predicted"/>
<dbReference type="PANTHER" id="PTHR13789:SF309">
    <property type="entry name" value="PUTATIVE (AFU_ORTHOLOGUE AFUA_6G14510)-RELATED"/>
    <property type="match status" value="1"/>
</dbReference>
<evidence type="ECO:0000256" key="1">
    <source>
        <dbReference type="ARBA" id="ARBA00023002"/>
    </source>
</evidence>
<keyword evidence="2" id="KW-0503">Monooxygenase</keyword>
<dbReference type="InterPro" id="IPR036188">
    <property type="entry name" value="FAD/NAD-bd_sf"/>
</dbReference>
<sequence>MSPSPPPKVVVIGAGIGGLALAVALRSRGFCVEVYEKARDLQPIGAALGLFPNGLAALGAVSETVLAKVRKSAIQSTRMIIRHAKTAEVITERNEAEKKDQPGTVQPLLLVWYLLQQFLYEELSPTSVHLAHEFVRYESEKDGGLRVVLRRRDGGEVIVGADCLVGVDGIHSAVRRQMFGEAELRFHSKMMFRAVIETDKIQPPEVVPPRGTQLAFQAESPGKLFAFRETAAGLLTVTAMDRFEVPDVLGPQHEGESSSSIALRRKERLKQLFGDFADPVPQLVDCIPPSALHETGVWDIQVLPHWVSASTDDSSKGPFPVVLMGDAAHAMTPGLGQGANMALEDAITLARCLSVSREPGVGVHRALTFFEGLRRDRVVKVHGASQARTAEVNKTTAANRGERIFPSQDDEWRAFVYGFVVPEEKEILGLLQREGSGTCER</sequence>
<dbReference type="GO" id="GO:0071949">
    <property type="term" value="F:FAD binding"/>
    <property type="evidence" value="ECO:0007669"/>
    <property type="project" value="InterPro"/>
</dbReference>
<gene>
    <name evidence="4" type="ORF">Cvel_26460</name>
</gene>
<dbReference type="VEuPathDB" id="CryptoDB:Cvel_26460"/>